<organism evidence="4 5">
    <name type="scientific">Actinoallomurus vinaceus</name>
    <dbReference type="NCBI Taxonomy" id="1080074"/>
    <lineage>
        <taxon>Bacteria</taxon>
        <taxon>Bacillati</taxon>
        <taxon>Actinomycetota</taxon>
        <taxon>Actinomycetes</taxon>
        <taxon>Streptosporangiales</taxon>
        <taxon>Thermomonosporaceae</taxon>
        <taxon>Actinoallomurus</taxon>
    </lineage>
</organism>
<dbReference type="RefSeq" id="WP_345433451.1">
    <property type="nucleotide sequence ID" value="NZ_BAABHK010000007.1"/>
</dbReference>
<evidence type="ECO:0008006" key="6">
    <source>
        <dbReference type="Google" id="ProtNLM"/>
    </source>
</evidence>
<dbReference type="Gene3D" id="2.160.20.10">
    <property type="entry name" value="Single-stranded right-handed beta-helix, Pectin lyase-like"/>
    <property type="match status" value="1"/>
</dbReference>
<accession>A0ABP8UEY5</accession>
<protein>
    <recommendedName>
        <fullName evidence="6">Pectate lyase</fullName>
    </recommendedName>
</protein>
<keyword evidence="5" id="KW-1185">Reference proteome</keyword>
<dbReference type="SUPFAM" id="SSF51126">
    <property type="entry name" value="Pectin lyase-like"/>
    <property type="match status" value="1"/>
</dbReference>
<name>A0ABP8UEY5_9ACTN</name>
<keyword evidence="2" id="KW-0325">Glycoprotein</keyword>
<gene>
    <name evidence="4" type="ORF">GCM10023196_050380</name>
</gene>
<dbReference type="PANTHER" id="PTHR42970:SF1">
    <property type="entry name" value="PECTATE LYASE C-RELATED"/>
    <property type="match status" value="1"/>
</dbReference>
<keyword evidence="1" id="KW-0479">Metal-binding</keyword>
<comment type="caution">
    <text evidence="4">The sequence shown here is derived from an EMBL/GenBank/DDBJ whole genome shotgun (WGS) entry which is preliminary data.</text>
</comment>
<evidence type="ECO:0000313" key="4">
    <source>
        <dbReference type="EMBL" id="GAA4629442.1"/>
    </source>
</evidence>
<feature type="signal peptide" evidence="3">
    <location>
        <begin position="1"/>
        <end position="28"/>
    </location>
</feature>
<dbReference type="PANTHER" id="PTHR42970">
    <property type="entry name" value="PECTATE LYASE C-RELATED"/>
    <property type="match status" value="1"/>
</dbReference>
<sequence length="385" mass="39578">MSVPKHRRTSPRSRALLFGAAVTGLVCAAWTSSATAASAAAFPGAVGYGAGATGGAGGTTYHVTNLNDSGSGSFRDAVSASHRIVVFDVAGYIKLSSAVSVKGDITIDGTTAPGQGVGFMAREVSFANSSNDVVRNVRFREGTLDPASGKASLSLYQSSNMIFDHVSVEFAKWDDIDAVGASNITIQDSIIADPIGQQFGAHTEGGPFTWYHDVFANSHNRNPLAKADTQYIGNVVYDYQAGYTAGNSSGTFTHDVVDNYFITGPRTTNASNAYYQMGSNQSTYNSGNLLDSNRDGSLNGSTLALGGGSAALSAPWSSLTPGLVSSAGSAASAYTHDIAQAGALPRDQVDTQVIGDITSLGAKGDLWSSQTATGLGNDGYGTLTG</sequence>
<dbReference type="InterPro" id="IPR052063">
    <property type="entry name" value="Polysaccharide_Lyase_1"/>
</dbReference>
<dbReference type="InterPro" id="IPR011050">
    <property type="entry name" value="Pectin_lyase_fold/virulence"/>
</dbReference>
<evidence type="ECO:0000256" key="2">
    <source>
        <dbReference type="ARBA" id="ARBA00023180"/>
    </source>
</evidence>
<evidence type="ECO:0000256" key="3">
    <source>
        <dbReference type="SAM" id="SignalP"/>
    </source>
</evidence>
<proteinExistence type="predicted"/>
<feature type="chain" id="PRO_5046021697" description="Pectate lyase" evidence="3">
    <location>
        <begin position="29"/>
        <end position="385"/>
    </location>
</feature>
<keyword evidence="3" id="KW-0732">Signal</keyword>
<dbReference type="Proteomes" id="UP001501442">
    <property type="component" value="Unassembled WGS sequence"/>
</dbReference>
<evidence type="ECO:0000256" key="1">
    <source>
        <dbReference type="ARBA" id="ARBA00022723"/>
    </source>
</evidence>
<evidence type="ECO:0000313" key="5">
    <source>
        <dbReference type="Proteomes" id="UP001501442"/>
    </source>
</evidence>
<reference evidence="5" key="1">
    <citation type="journal article" date="2019" name="Int. J. Syst. Evol. Microbiol.">
        <title>The Global Catalogue of Microorganisms (GCM) 10K type strain sequencing project: providing services to taxonomists for standard genome sequencing and annotation.</title>
        <authorList>
            <consortium name="The Broad Institute Genomics Platform"/>
            <consortium name="The Broad Institute Genome Sequencing Center for Infectious Disease"/>
            <person name="Wu L."/>
            <person name="Ma J."/>
        </authorList>
    </citation>
    <scope>NUCLEOTIDE SEQUENCE [LARGE SCALE GENOMIC DNA]</scope>
    <source>
        <strain evidence="5">JCM 17939</strain>
    </source>
</reference>
<dbReference type="EMBL" id="BAABHK010000007">
    <property type="protein sequence ID" value="GAA4629442.1"/>
    <property type="molecule type" value="Genomic_DNA"/>
</dbReference>
<dbReference type="InterPro" id="IPR012334">
    <property type="entry name" value="Pectin_lyas_fold"/>
</dbReference>